<dbReference type="InterPro" id="IPR023214">
    <property type="entry name" value="HAD_sf"/>
</dbReference>
<dbReference type="PANTHER" id="PTHR28181">
    <property type="entry name" value="UPF0655 PROTEIN YCR015C"/>
    <property type="match status" value="1"/>
</dbReference>
<evidence type="ECO:0000256" key="1">
    <source>
        <dbReference type="SAM" id="SignalP"/>
    </source>
</evidence>
<keyword evidence="3" id="KW-1185">Reference proteome</keyword>
<dbReference type="Gene3D" id="3.40.50.1000">
    <property type="entry name" value="HAD superfamily/HAD-like"/>
    <property type="match status" value="1"/>
</dbReference>
<dbReference type="STRING" id="1392247.A0A3N4KS28"/>
<dbReference type="SUPFAM" id="SSF56784">
    <property type="entry name" value="HAD-like"/>
    <property type="match status" value="1"/>
</dbReference>
<dbReference type="InterPro" id="IPR036412">
    <property type="entry name" value="HAD-like_sf"/>
</dbReference>
<evidence type="ECO:0000313" key="2">
    <source>
        <dbReference type="EMBL" id="RPB13307.1"/>
    </source>
</evidence>
<feature type="signal peptide" evidence="1">
    <location>
        <begin position="1"/>
        <end position="26"/>
    </location>
</feature>
<organism evidence="2 3">
    <name type="scientific">Morchella conica CCBAS932</name>
    <dbReference type="NCBI Taxonomy" id="1392247"/>
    <lineage>
        <taxon>Eukaryota</taxon>
        <taxon>Fungi</taxon>
        <taxon>Dikarya</taxon>
        <taxon>Ascomycota</taxon>
        <taxon>Pezizomycotina</taxon>
        <taxon>Pezizomycetes</taxon>
        <taxon>Pezizales</taxon>
        <taxon>Morchellaceae</taxon>
        <taxon>Morchella</taxon>
    </lineage>
</organism>
<feature type="chain" id="PRO_5018193711" description="HAD-like protein" evidence="1">
    <location>
        <begin position="27"/>
        <end position="337"/>
    </location>
</feature>
<accession>A0A3N4KS28</accession>
<sequence length="337" mass="38189">MLIRLPVLKTIYLLVASSLFAQPVLSSGKDGEVLLWLDFDGTIATNEAFETLALAAYDSMTAEEAAQFPPWSYYGDVYYAEYLDFADNFGPRDNISAEIAYRSSPALRKVESDSFDRVSESGIFEYMQFPILQKAAAAVTIREGFWKMIASSLECDITPRIASLNWSVRWIRQVLREDLKRMRANATAEERRWLKADLAEDIAIYCSEILPDGMVRANKLDFPTRLHTGMDKVELMARFEADRRGKKEEADRVLFFGDSTNDLPPLWLEPTTVGVVAGLDSGMNKTLTKFGVELVKVDPEVKVQDTVGEGFLYQTDEYFAVGSWLTRESCRKRKGHY</sequence>
<dbReference type="PANTHER" id="PTHR28181:SF1">
    <property type="entry name" value="COLD TOLERANCE PROTEIN 1"/>
    <property type="match status" value="1"/>
</dbReference>
<dbReference type="InParanoid" id="A0A3N4KS28"/>
<proteinExistence type="predicted"/>
<dbReference type="InterPro" id="IPR050849">
    <property type="entry name" value="HAD-like_hydrolase_phosphatase"/>
</dbReference>
<dbReference type="EMBL" id="ML119123">
    <property type="protein sequence ID" value="RPB13307.1"/>
    <property type="molecule type" value="Genomic_DNA"/>
</dbReference>
<reference evidence="2 3" key="1">
    <citation type="journal article" date="2018" name="Nat. Ecol. Evol.">
        <title>Pezizomycetes genomes reveal the molecular basis of ectomycorrhizal truffle lifestyle.</title>
        <authorList>
            <person name="Murat C."/>
            <person name="Payen T."/>
            <person name="Noel B."/>
            <person name="Kuo A."/>
            <person name="Morin E."/>
            <person name="Chen J."/>
            <person name="Kohler A."/>
            <person name="Krizsan K."/>
            <person name="Balestrini R."/>
            <person name="Da Silva C."/>
            <person name="Montanini B."/>
            <person name="Hainaut M."/>
            <person name="Levati E."/>
            <person name="Barry K.W."/>
            <person name="Belfiori B."/>
            <person name="Cichocki N."/>
            <person name="Clum A."/>
            <person name="Dockter R.B."/>
            <person name="Fauchery L."/>
            <person name="Guy J."/>
            <person name="Iotti M."/>
            <person name="Le Tacon F."/>
            <person name="Lindquist E.A."/>
            <person name="Lipzen A."/>
            <person name="Malagnac F."/>
            <person name="Mello A."/>
            <person name="Molinier V."/>
            <person name="Miyauchi S."/>
            <person name="Poulain J."/>
            <person name="Riccioni C."/>
            <person name="Rubini A."/>
            <person name="Sitrit Y."/>
            <person name="Splivallo R."/>
            <person name="Traeger S."/>
            <person name="Wang M."/>
            <person name="Zifcakova L."/>
            <person name="Wipf D."/>
            <person name="Zambonelli A."/>
            <person name="Paolocci F."/>
            <person name="Nowrousian M."/>
            <person name="Ottonello S."/>
            <person name="Baldrian P."/>
            <person name="Spatafora J.W."/>
            <person name="Henrissat B."/>
            <person name="Nagy L.G."/>
            <person name="Aury J.M."/>
            <person name="Wincker P."/>
            <person name="Grigoriev I.V."/>
            <person name="Bonfante P."/>
            <person name="Martin F.M."/>
        </authorList>
    </citation>
    <scope>NUCLEOTIDE SEQUENCE [LARGE SCALE GENOMIC DNA]</scope>
    <source>
        <strain evidence="2 3">CCBAS932</strain>
    </source>
</reference>
<evidence type="ECO:0008006" key="4">
    <source>
        <dbReference type="Google" id="ProtNLM"/>
    </source>
</evidence>
<keyword evidence="1" id="KW-0732">Signal</keyword>
<name>A0A3N4KS28_9PEZI</name>
<dbReference type="Proteomes" id="UP000277580">
    <property type="component" value="Unassembled WGS sequence"/>
</dbReference>
<dbReference type="AlphaFoldDB" id="A0A3N4KS28"/>
<protein>
    <recommendedName>
        <fullName evidence="4">HAD-like protein</fullName>
    </recommendedName>
</protein>
<evidence type="ECO:0000313" key="3">
    <source>
        <dbReference type="Proteomes" id="UP000277580"/>
    </source>
</evidence>
<dbReference type="OrthoDB" id="10255128at2759"/>
<gene>
    <name evidence="2" type="ORF">P167DRAFT_486296</name>
</gene>